<feature type="region of interest" description="Disordered" evidence="1">
    <location>
        <begin position="81"/>
        <end position="104"/>
    </location>
</feature>
<dbReference type="Proteomes" id="UP000565572">
    <property type="component" value="Unassembled WGS sequence"/>
</dbReference>
<feature type="compositionally biased region" description="Basic residues" evidence="1">
    <location>
        <begin position="209"/>
        <end position="220"/>
    </location>
</feature>
<name>A0A7W5P6G5_9ACTN</name>
<feature type="compositionally biased region" description="Basic and acidic residues" evidence="1">
    <location>
        <begin position="221"/>
        <end position="231"/>
    </location>
</feature>
<comment type="caution">
    <text evidence="2">The sequence shown here is derived from an EMBL/GenBank/DDBJ whole genome shotgun (WGS) entry which is preliminary data.</text>
</comment>
<feature type="compositionally biased region" description="Polar residues" evidence="1">
    <location>
        <begin position="132"/>
        <end position="142"/>
    </location>
</feature>
<keyword evidence="3" id="KW-1185">Reference proteome</keyword>
<evidence type="ECO:0000313" key="3">
    <source>
        <dbReference type="Proteomes" id="UP000565572"/>
    </source>
</evidence>
<reference evidence="2 3" key="1">
    <citation type="submission" date="2020-08" db="EMBL/GenBank/DDBJ databases">
        <title>Sequencing the genomes of 1000 actinobacteria strains.</title>
        <authorList>
            <person name="Klenk H.-P."/>
        </authorList>
    </citation>
    <scope>NUCLEOTIDE SEQUENCE [LARGE SCALE GENOMIC DNA]</scope>
    <source>
        <strain evidence="2 3">DSM 11053</strain>
    </source>
</reference>
<evidence type="ECO:0000313" key="2">
    <source>
        <dbReference type="EMBL" id="MBB3326347.1"/>
    </source>
</evidence>
<dbReference type="AlphaFoldDB" id="A0A7W5P6G5"/>
<organism evidence="2 3">
    <name type="scientific">Microlunatus antarcticus</name>
    <dbReference type="NCBI Taxonomy" id="53388"/>
    <lineage>
        <taxon>Bacteria</taxon>
        <taxon>Bacillati</taxon>
        <taxon>Actinomycetota</taxon>
        <taxon>Actinomycetes</taxon>
        <taxon>Propionibacteriales</taxon>
        <taxon>Propionibacteriaceae</taxon>
        <taxon>Microlunatus</taxon>
    </lineage>
</organism>
<feature type="region of interest" description="Disordered" evidence="1">
    <location>
        <begin position="209"/>
        <end position="246"/>
    </location>
</feature>
<feature type="region of interest" description="Disordered" evidence="1">
    <location>
        <begin position="132"/>
        <end position="164"/>
    </location>
</feature>
<evidence type="ECO:0000256" key="1">
    <source>
        <dbReference type="SAM" id="MobiDB-lite"/>
    </source>
</evidence>
<gene>
    <name evidence="2" type="ORF">FHX39_001291</name>
</gene>
<accession>A0A7W5P6G5</accession>
<dbReference type="EMBL" id="JACHZG010000001">
    <property type="protein sequence ID" value="MBB3326347.1"/>
    <property type="molecule type" value="Genomic_DNA"/>
</dbReference>
<proteinExistence type="predicted"/>
<protein>
    <submittedName>
        <fullName evidence="2">Uncharacterized protein</fullName>
    </submittedName>
</protein>
<sequence>MASGPVLLTTGAAMVAEDLERYGESATAAWVLTCSEEELVRVCTVADWLLYNGPARASGASMLIAKACALAAVYVHEGRPRDLARSRRAPVTGPPPDSSWRRPDPRLHEAVALDYGVGADARAYWGSITKTASVAQRQTAPPRTQEPAQKPPRIRNPRSHPGQVVRLDHGGQALHLRLRSTSPRTLHHHAQRRCHGFAGAVDNHLQKRRAGLRHAQRWRRAPRDRSGDERAGPGIDTSALQPGHAQHLVDRIGSRCLLARLDLREGL</sequence>